<feature type="transmembrane region" description="Helical" evidence="1">
    <location>
        <begin position="203"/>
        <end position="221"/>
    </location>
</feature>
<dbReference type="Proteomes" id="UP000183894">
    <property type="component" value="Unassembled WGS sequence"/>
</dbReference>
<protein>
    <submittedName>
        <fullName evidence="2">Hypothetical membrane protein</fullName>
    </submittedName>
</protein>
<name>A0A1H7H3I4_HALLR</name>
<organism evidence="2 3">
    <name type="scientific">Haloferax larsenii</name>
    <dbReference type="NCBI Taxonomy" id="302484"/>
    <lineage>
        <taxon>Archaea</taxon>
        <taxon>Methanobacteriati</taxon>
        <taxon>Methanobacteriota</taxon>
        <taxon>Stenosarchaea group</taxon>
        <taxon>Halobacteria</taxon>
        <taxon>Halobacteriales</taxon>
        <taxon>Haloferacaceae</taxon>
        <taxon>Haloferax</taxon>
    </lineage>
</organism>
<evidence type="ECO:0000256" key="1">
    <source>
        <dbReference type="SAM" id="Phobius"/>
    </source>
</evidence>
<proteinExistence type="predicted"/>
<dbReference type="AlphaFoldDB" id="A0A1H7H3I4"/>
<keyword evidence="1" id="KW-1133">Transmembrane helix</keyword>
<feature type="transmembrane region" description="Helical" evidence="1">
    <location>
        <begin position="110"/>
        <end position="128"/>
    </location>
</feature>
<reference evidence="2 3" key="1">
    <citation type="submission" date="2016-10" db="EMBL/GenBank/DDBJ databases">
        <authorList>
            <person name="de Groot N.N."/>
        </authorList>
    </citation>
    <scope>NUCLEOTIDE SEQUENCE [LARGE SCALE GENOMIC DNA]</scope>
    <source>
        <strain evidence="2 3">CDM_5</strain>
    </source>
</reference>
<feature type="transmembrane region" description="Helical" evidence="1">
    <location>
        <begin position="29"/>
        <end position="49"/>
    </location>
</feature>
<feature type="transmembrane region" description="Helical" evidence="1">
    <location>
        <begin position="134"/>
        <end position="153"/>
    </location>
</feature>
<dbReference type="InterPro" id="IPR009339">
    <property type="entry name" value="DUF998"/>
</dbReference>
<sequence length="229" mass="24094">MTNSTRPHTQATQHASQSRVVYGVARQRFLAGALLFLFGLVALMGIITAEAFYPGYNAGVQEISDLGATRPPNSVILQPSASIFNTTMMVSGVLVLAATYFVHQAFRDRVVTVALGLLGLGVLGVGVFDGSEAPMHGIFALLTFFSGAVSAVVASRVIETPFKYLSVAVGGFVLLLLGSLIVMGLLGIPHPLAFLGMGGVERYVAYPTLLWTLGFGGYLMAPVPEQDAA</sequence>
<feature type="transmembrane region" description="Helical" evidence="1">
    <location>
        <begin position="83"/>
        <end position="103"/>
    </location>
</feature>
<dbReference type="RefSeq" id="WP_083405232.1">
    <property type="nucleotide sequence ID" value="NZ_FOAD01000001.1"/>
</dbReference>
<dbReference type="OrthoDB" id="46160at2157"/>
<evidence type="ECO:0000313" key="2">
    <source>
        <dbReference type="EMBL" id="SEK44788.1"/>
    </source>
</evidence>
<accession>A0A1H7H3I4</accession>
<gene>
    <name evidence="2" type="ORF">SAMN04488691_101477</name>
</gene>
<feature type="transmembrane region" description="Helical" evidence="1">
    <location>
        <begin position="165"/>
        <end position="188"/>
    </location>
</feature>
<dbReference type="EMBL" id="FOAD01000001">
    <property type="protein sequence ID" value="SEK44788.1"/>
    <property type="molecule type" value="Genomic_DNA"/>
</dbReference>
<keyword evidence="1" id="KW-0812">Transmembrane</keyword>
<evidence type="ECO:0000313" key="3">
    <source>
        <dbReference type="Proteomes" id="UP000183894"/>
    </source>
</evidence>
<keyword evidence="1" id="KW-0472">Membrane</keyword>
<dbReference type="Pfam" id="PF06197">
    <property type="entry name" value="DUF998"/>
    <property type="match status" value="1"/>
</dbReference>